<dbReference type="SMART" id="SM00448">
    <property type="entry name" value="REC"/>
    <property type="match status" value="1"/>
</dbReference>
<gene>
    <name evidence="4" type="ORF">GCM10022223_40720</name>
</gene>
<proteinExistence type="predicted"/>
<feature type="domain" description="Response regulatory" evidence="3">
    <location>
        <begin position="3"/>
        <end position="119"/>
    </location>
</feature>
<dbReference type="Gene3D" id="3.40.50.2300">
    <property type="match status" value="1"/>
</dbReference>
<reference evidence="5" key="1">
    <citation type="journal article" date="2019" name="Int. J. Syst. Evol. Microbiol.">
        <title>The Global Catalogue of Microorganisms (GCM) 10K type strain sequencing project: providing services to taxonomists for standard genome sequencing and annotation.</title>
        <authorList>
            <consortium name="The Broad Institute Genomics Platform"/>
            <consortium name="The Broad Institute Genome Sequencing Center for Infectious Disease"/>
            <person name="Wu L."/>
            <person name="Ma J."/>
        </authorList>
    </citation>
    <scope>NUCLEOTIDE SEQUENCE [LARGE SCALE GENOMIC DNA]</scope>
    <source>
        <strain evidence="5">JCM 16902</strain>
    </source>
</reference>
<keyword evidence="5" id="KW-1185">Reference proteome</keyword>
<dbReference type="PANTHER" id="PTHR44591">
    <property type="entry name" value="STRESS RESPONSE REGULATOR PROTEIN 1"/>
    <property type="match status" value="1"/>
</dbReference>
<comment type="caution">
    <text evidence="4">The sequence shown here is derived from an EMBL/GenBank/DDBJ whole genome shotgun (WGS) entry which is preliminary data.</text>
</comment>
<evidence type="ECO:0000313" key="4">
    <source>
        <dbReference type="EMBL" id="GAA3619732.1"/>
    </source>
</evidence>
<dbReference type="SUPFAM" id="SSF52172">
    <property type="entry name" value="CheY-like"/>
    <property type="match status" value="1"/>
</dbReference>
<feature type="modified residue" description="4-aspartylphosphate" evidence="2">
    <location>
        <position position="53"/>
    </location>
</feature>
<dbReference type="InterPro" id="IPR050595">
    <property type="entry name" value="Bact_response_regulator"/>
</dbReference>
<accession>A0ABP6ZWF6</accession>
<dbReference type="InterPro" id="IPR011006">
    <property type="entry name" value="CheY-like_superfamily"/>
</dbReference>
<evidence type="ECO:0000256" key="1">
    <source>
        <dbReference type="ARBA" id="ARBA00022553"/>
    </source>
</evidence>
<dbReference type="EMBL" id="BAAAZO010000006">
    <property type="protein sequence ID" value="GAA3619732.1"/>
    <property type="molecule type" value="Genomic_DNA"/>
</dbReference>
<sequence>MSKVLVVDDDADNRKLLEIRLSQIGHTVISVSSADDALEAVRLYGVPDLVVLDIVMQGASGLDLLRRFRDDPASREMPVLLLTARDLEEDDQVARELHAHLMKKPIETAILTRTLDRVLGTPA</sequence>
<name>A0ABP6ZWF6_9ACTN</name>
<dbReference type="PROSITE" id="PS50110">
    <property type="entry name" value="RESPONSE_REGULATORY"/>
    <property type="match status" value="1"/>
</dbReference>
<evidence type="ECO:0000259" key="3">
    <source>
        <dbReference type="PROSITE" id="PS50110"/>
    </source>
</evidence>
<keyword evidence="1 2" id="KW-0597">Phosphoprotein</keyword>
<dbReference type="Pfam" id="PF00072">
    <property type="entry name" value="Response_reg"/>
    <property type="match status" value="1"/>
</dbReference>
<evidence type="ECO:0000256" key="2">
    <source>
        <dbReference type="PROSITE-ProRule" id="PRU00169"/>
    </source>
</evidence>
<organism evidence="4 5">
    <name type="scientific">Kineosporia mesophila</name>
    <dbReference type="NCBI Taxonomy" id="566012"/>
    <lineage>
        <taxon>Bacteria</taxon>
        <taxon>Bacillati</taxon>
        <taxon>Actinomycetota</taxon>
        <taxon>Actinomycetes</taxon>
        <taxon>Kineosporiales</taxon>
        <taxon>Kineosporiaceae</taxon>
        <taxon>Kineosporia</taxon>
    </lineage>
</organism>
<dbReference type="Proteomes" id="UP001501074">
    <property type="component" value="Unassembled WGS sequence"/>
</dbReference>
<evidence type="ECO:0000313" key="5">
    <source>
        <dbReference type="Proteomes" id="UP001501074"/>
    </source>
</evidence>
<protein>
    <recommendedName>
        <fullName evidence="3">Response regulatory domain-containing protein</fullName>
    </recommendedName>
</protein>
<dbReference type="RefSeq" id="WP_231480966.1">
    <property type="nucleotide sequence ID" value="NZ_BAAAZO010000006.1"/>
</dbReference>
<dbReference type="InterPro" id="IPR001789">
    <property type="entry name" value="Sig_transdc_resp-reg_receiver"/>
</dbReference>
<dbReference type="PANTHER" id="PTHR44591:SF3">
    <property type="entry name" value="RESPONSE REGULATORY DOMAIN-CONTAINING PROTEIN"/>
    <property type="match status" value="1"/>
</dbReference>